<dbReference type="AlphaFoldDB" id="A0A1L7XHQ1"/>
<name>A0A1L7XHQ1_9HELO</name>
<evidence type="ECO:0000256" key="1">
    <source>
        <dbReference type="SAM" id="Coils"/>
    </source>
</evidence>
<dbReference type="EMBL" id="FJOG01000026">
    <property type="protein sequence ID" value="CZR64486.1"/>
    <property type="molecule type" value="Genomic_DNA"/>
</dbReference>
<feature type="compositionally biased region" description="Low complexity" evidence="2">
    <location>
        <begin position="125"/>
        <end position="136"/>
    </location>
</feature>
<evidence type="ECO:0000256" key="2">
    <source>
        <dbReference type="SAM" id="MobiDB-lite"/>
    </source>
</evidence>
<dbReference type="OrthoDB" id="10594680at2759"/>
<feature type="region of interest" description="Disordered" evidence="2">
    <location>
        <begin position="77"/>
        <end position="284"/>
    </location>
</feature>
<sequence>MTRIQISRRKATTPAANDLPRSRATSVVSGESTSPIQSQGFFAKGMNKVKKGVKKPLTLFFKAEQVDAVFKRVRASTSASTTIKVEDNEAQGHQKTEVDGDITASSSDSDDLGSASTSERDTLESIPSSPLSANSSIKEEIEHITEKNIERDTTPPPSEKALGKRKAELVSKGDDVEYTTESLEQASKKQKIENVSGSDNENDQVEFDTPPPKKTTNNKRKVEFVSEANDAGHIASSPERTAKKQKVEDVDEYIIGHDKGEAAAASEHKEREQREVTPPPSEKALGKRMVEEVIDPVSQGGATDPVTQEEVNDIIDEEEDHEVTPEPSENILFKRKEELAVVTFTTRKGKNLKEAVLERVTYFNSPRGEQKSNSYLTKLPAVLQKEIFKNLGPATQRILGATCRGLYDVYKNNYYETAIAVSWSEDKFYSHRNPNKSTPYIEIIQDWILPSYVRTFAQTKDLKNNTLDERENLKDIYFEEVRELLNQEIEAKKKAIERAKKREAIAAAIAKQRAEADARREKDRLKRAAAKAKRDKKAALGVKDAKVTKKAKGGKSRKGGKLIMDTKGFKAVEEQFAMKAEVAVGASVEHLVIEKCEDMNVVGTAMIENTKGVEAVENIASSSKDIVEMEEEEKVKEVNSVENIASSSKDVMVIKQEEKVKEVVRGPKVWENPKHTARVKSWIGFLKL</sequence>
<keyword evidence="4" id="KW-1185">Reference proteome</keyword>
<dbReference type="Proteomes" id="UP000184330">
    <property type="component" value="Unassembled WGS sequence"/>
</dbReference>
<proteinExistence type="predicted"/>
<feature type="compositionally biased region" description="Basic and acidic residues" evidence="2">
    <location>
        <begin position="161"/>
        <end position="175"/>
    </location>
</feature>
<evidence type="ECO:0000313" key="4">
    <source>
        <dbReference type="Proteomes" id="UP000184330"/>
    </source>
</evidence>
<feature type="region of interest" description="Disordered" evidence="2">
    <location>
        <begin position="1"/>
        <end position="40"/>
    </location>
</feature>
<feature type="compositionally biased region" description="Basic residues" evidence="2">
    <location>
        <begin position="1"/>
        <end position="11"/>
    </location>
</feature>
<protein>
    <recommendedName>
        <fullName evidence="5">F-box domain-containing protein</fullName>
    </recommendedName>
</protein>
<gene>
    <name evidence="3" type="ORF">PAC_14384</name>
</gene>
<organism evidence="3 4">
    <name type="scientific">Phialocephala subalpina</name>
    <dbReference type="NCBI Taxonomy" id="576137"/>
    <lineage>
        <taxon>Eukaryota</taxon>
        <taxon>Fungi</taxon>
        <taxon>Dikarya</taxon>
        <taxon>Ascomycota</taxon>
        <taxon>Pezizomycotina</taxon>
        <taxon>Leotiomycetes</taxon>
        <taxon>Helotiales</taxon>
        <taxon>Mollisiaceae</taxon>
        <taxon>Phialocephala</taxon>
        <taxon>Phialocephala fortinii species complex</taxon>
    </lineage>
</organism>
<feature type="compositionally biased region" description="Basic and acidic residues" evidence="2">
    <location>
        <begin position="84"/>
        <end position="98"/>
    </location>
</feature>
<feature type="compositionally biased region" description="Basic and acidic residues" evidence="2">
    <location>
        <begin position="240"/>
        <end position="275"/>
    </location>
</feature>
<accession>A0A1L7XHQ1</accession>
<evidence type="ECO:0008006" key="5">
    <source>
        <dbReference type="Google" id="ProtNLM"/>
    </source>
</evidence>
<reference evidence="3 4" key="1">
    <citation type="submission" date="2016-03" db="EMBL/GenBank/DDBJ databases">
        <authorList>
            <person name="Ploux O."/>
        </authorList>
    </citation>
    <scope>NUCLEOTIDE SEQUENCE [LARGE SCALE GENOMIC DNA]</scope>
    <source>
        <strain evidence="3 4">UAMH 11012</strain>
    </source>
</reference>
<feature type="coiled-coil region" evidence="1">
    <location>
        <begin position="482"/>
        <end position="535"/>
    </location>
</feature>
<feature type="compositionally biased region" description="Basic and acidic residues" evidence="2">
    <location>
        <begin position="137"/>
        <end position="153"/>
    </location>
</feature>
<evidence type="ECO:0000313" key="3">
    <source>
        <dbReference type="EMBL" id="CZR64486.1"/>
    </source>
</evidence>
<feature type="compositionally biased region" description="Low complexity" evidence="2">
    <location>
        <begin position="103"/>
        <end position="117"/>
    </location>
</feature>
<keyword evidence="1" id="KW-0175">Coiled coil</keyword>
<feature type="compositionally biased region" description="Polar residues" evidence="2">
    <location>
        <begin position="23"/>
        <end position="40"/>
    </location>
</feature>